<accession>A0AAD6ZBK2</accession>
<evidence type="ECO:0000259" key="3">
    <source>
        <dbReference type="Pfam" id="PF20152"/>
    </source>
</evidence>
<feature type="transmembrane region" description="Helical" evidence="2">
    <location>
        <begin position="85"/>
        <end position="111"/>
    </location>
</feature>
<feature type="transmembrane region" description="Helical" evidence="2">
    <location>
        <begin position="244"/>
        <end position="266"/>
    </location>
</feature>
<sequence length="428" mass="46211">MLCKVTYNDRVGIGGGCKLRLNFALASVFLQASLYDMNLPAEVELGPWLIGLSIELVLQGVLSTQASVALAFVKYFETYRHSDPLGLKVYVGGLALLTWAISIFTFAIVWYLFAVHFGEFLGGEAGSTANWLGGSSTVVRAAAGLYVQAYFCERLLLLSKKWYIVAPMGLIFVTAFASNVTAVSYYISKGIERIDLAEQWFNIQLPLTMAGDVLLTTTTAYFLIKCKKDVLPQSVGIINALIRLTFQTAAPATIVAFGNFVFSVRFPDMYPGGRSSAAMAWNMVLPKLYAFSMMWTLNARHRMRTELNSSGTSAFTAANPSQHTVVGDAELGIADGKVKMSTESYAARRSKSYIRGASGKPRAHVAEEDSAAVDAMDREGSEELVFAGPRNASTSKQAYGVDGSAKSGSEDGEGSGELMFAHPGNAAR</sequence>
<feature type="region of interest" description="Disordered" evidence="1">
    <location>
        <begin position="386"/>
        <end position="428"/>
    </location>
</feature>
<reference evidence="4" key="1">
    <citation type="submission" date="2023-03" db="EMBL/GenBank/DDBJ databases">
        <title>Massive genome expansion in bonnet fungi (Mycena s.s.) driven by repeated elements and novel gene families across ecological guilds.</title>
        <authorList>
            <consortium name="Lawrence Berkeley National Laboratory"/>
            <person name="Harder C.B."/>
            <person name="Miyauchi S."/>
            <person name="Viragh M."/>
            <person name="Kuo A."/>
            <person name="Thoen E."/>
            <person name="Andreopoulos B."/>
            <person name="Lu D."/>
            <person name="Skrede I."/>
            <person name="Drula E."/>
            <person name="Henrissat B."/>
            <person name="Morin E."/>
            <person name="Kohler A."/>
            <person name="Barry K."/>
            <person name="LaButti K."/>
            <person name="Morin E."/>
            <person name="Salamov A."/>
            <person name="Lipzen A."/>
            <person name="Mereny Z."/>
            <person name="Hegedus B."/>
            <person name="Baldrian P."/>
            <person name="Stursova M."/>
            <person name="Weitz H."/>
            <person name="Taylor A."/>
            <person name="Grigoriev I.V."/>
            <person name="Nagy L.G."/>
            <person name="Martin F."/>
            <person name="Kauserud H."/>
        </authorList>
    </citation>
    <scope>NUCLEOTIDE SEQUENCE</scope>
    <source>
        <strain evidence="4">CBHHK002</strain>
    </source>
</reference>
<keyword evidence="2" id="KW-1133">Transmembrane helix</keyword>
<feature type="domain" description="DUF6534" evidence="3">
    <location>
        <begin position="209"/>
        <end position="302"/>
    </location>
</feature>
<comment type="caution">
    <text evidence="4">The sequence shown here is derived from an EMBL/GenBank/DDBJ whole genome shotgun (WGS) entry which is preliminary data.</text>
</comment>
<feature type="transmembrane region" description="Helical" evidence="2">
    <location>
        <begin position="131"/>
        <end position="151"/>
    </location>
</feature>
<keyword evidence="2" id="KW-0472">Membrane</keyword>
<keyword evidence="2" id="KW-0812">Transmembrane</keyword>
<dbReference type="AlphaFoldDB" id="A0AAD6ZBK2"/>
<protein>
    <recommendedName>
        <fullName evidence="3">DUF6534 domain-containing protein</fullName>
    </recommendedName>
</protein>
<dbReference type="InterPro" id="IPR045339">
    <property type="entry name" value="DUF6534"/>
</dbReference>
<dbReference type="EMBL" id="JARIHO010000064">
    <property type="protein sequence ID" value="KAJ7315047.1"/>
    <property type="molecule type" value="Genomic_DNA"/>
</dbReference>
<evidence type="ECO:0000256" key="2">
    <source>
        <dbReference type="SAM" id="Phobius"/>
    </source>
</evidence>
<gene>
    <name evidence="4" type="ORF">DFH08DRAFT_1040734</name>
</gene>
<feature type="transmembrane region" description="Helical" evidence="2">
    <location>
        <begin position="207"/>
        <end position="224"/>
    </location>
</feature>
<feature type="transmembrane region" description="Helical" evidence="2">
    <location>
        <begin position="163"/>
        <end position="187"/>
    </location>
</feature>
<dbReference type="Pfam" id="PF20152">
    <property type="entry name" value="DUF6534"/>
    <property type="match status" value="1"/>
</dbReference>
<evidence type="ECO:0000313" key="5">
    <source>
        <dbReference type="Proteomes" id="UP001218218"/>
    </source>
</evidence>
<evidence type="ECO:0000313" key="4">
    <source>
        <dbReference type="EMBL" id="KAJ7315047.1"/>
    </source>
</evidence>
<name>A0AAD6ZBK2_9AGAR</name>
<dbReference type="Proteomes" id="UP001218218">
    <property type="component" value="Unassembled WGS sequence"/>
</dbReference>
<dbReference type="PANTHER" id="PTHR40465:SF1">
    <property type="entry name" value="DUF6534 DOMAIN-CONTAINING PROTEIN"/>
    <property type="match status" value="1"/>
</dbReference>
<organism evidence="4 5">
    <name type="scientific">Mycena albidolilacea</name>
    <dbReference type="NCBI Taxonomy" id="1033008"/>
    <lineage>
        <taxon>Eukaryota</taxon>
        <taxon>Fungi</taxon>
        <taxon>Dikarya</taxon>
        <taxon>Basidiomycota</taxon>
        <taxon>Agaricomycotina</taxon>
        <taxon>Agaricomycetes</taxon>
        <taxon>Agaricomycetidae</taxon>
        <taxon>Agaricales</taxon>
        <taxon>Marasmiineae</taxon>
        <taxon>Mycenaceae</taxon>
        <taxon>Mycena</taxon>
    </lineage>
</organism>
<dbReference type="PANTHER" id="PTHR40465">
    <property type="entry name" value="CHROMOSOME 1, WHOLE GENOME SHOTGUN SEQUENCE"/>
    <property type="match status" value="1"/>
</dbReference>
<keyword evidence="5" id="KW-1185">Reference proteome</keyword>
<proteinExistence type="predicted"/>
<evidence type="ECO:0000256" key="1">
    <source>
        <dbReference type="SAM" id="MobiDB-lite"/>
    </source>
</evidence>
<feature type="transmembrane region" description="Helical" evidence="2">
    <location>
        <begin position="278"/>
        <end position="297"/>
    </location>
</feature>